<name>A0A6A4H0U6_9AGAR</name>
<reference evidence="1" key="1">
    <citation type="journal article" date="2019" name="Environ. Microbiol.">
        <title>Fungal ecological strategies reflected in gene transcription - a case study of two litter decomposers.</title>
        <authorList>
            <person name="Barbi F."/>
            <person name="Kohler A."/>
            <person name="Barry K."/>
            <person name="Baskaran P."/>
            <person name="Daum C."/>
            <person name="Fauchery L."/>
            <person name="Ihrmark K."/>
            <person name="Kuo A."/>
            <person name="LaButti K."/>
            <person name="Lipzen A."/>
            <person name="Morin E."/>
            <person name="Grigoriev I.V."/>
            <person name="Henrissat B."/>
            <person name="Lindahl B."/>
            <person name="Martin F."/>
        </authorList>
    </citation>
    <scope>NUCLEOTIDE SEQUENCE</scope>
    <source>
        <strain evidence="1">JB14</strain>
    </source>
</reference>
<sequence>MAKTWLDLSKNQRKTLKKLFRLPENVSILPDTDATVLQMLQQALPPITPTKLAISYKQFFSNEEPVAMNPLYLDQIRRFPLPPATDIPKLEALARDMAANGARSVKYAHVAGKLTRFPLWIVPLWSKILLHRQKHQIPWIGVDKWLTQLTQSKHHASFDNVIKSTYMWMGMVPWSLKKSGFDDAQPVHELWRLLGGNWFSGTIVDNTLTVLRASIEQTGEEGKKFLVKSVDLSGKIIEAAMDIEQYNSHSEWHWLREIGEQVFQQGKVLLTVVHLGKLPAQGEAEGIDHWAPLVVDGEPVSTALW</sequence>
<evidence type="ECO:0000313" key="1">
    <source>
        <dbReference type="EMBL" id="KAE9390984.1"/>
    </source>
</evidence>
<keyword evidence="2" id="KW-1185">Reference proteome</keyword>
<gene>
    <name evidence="1" type="ORF">BT96DRAFT_1062365</name>
</gene>
<dbReference type="OrthoDB" id="3066926at2759"/>
<protein>
    <submittedName>
        <fullName evidence="1">Uncharacterized protein</fullName>
    </submittedName>
</protein>
<dbReference type="EMBL" id="ML769639">
    <property type="protein sequence ID" value="KAE9390984.1"/>
    <property type="molecule type" value="Genomic_DNA"/>
</dbReference>
<organism evidence="1 2">
    <name type="scientific">Gymnopus androsaceus JB14</name>
    <dbReference type="NCBI Taxonomy" id="1447944"/>
    <lineage>
        <taxon>Eukaryota</taxon>
        <taxon>Fungi</taxon>
        <taxon>Dikarya</taxon>
        <taxon>Basidiomycota</taxon>
        <taxon>Agaricomycotina</taxon>
        <taxon>Agaricomycetes</taxon>
        <taxon>Agaricomycetidae</taxon>
        <taxon>Agaricales</taxon>
        <taxon>Marasmiineae</taxon>
        <taxon>Omphalotaceae</taxon>
        <taxon>Gymnopus</taxon>
    </lineage>
</organism>
<accession>A0A6A4H0U6</accession>
<proteinExistence type="predicted"/>
<dbReference type="AlphaFoldDB" id="A0A6A4H0U6"/>
<evidence type="ECO:0000313" key="2">
    <source>
        <dbReference type="Proteomes" id="UP000799118"/>
    </source>
</evidence>
<dbReference type="Proteomes" id="UP000799118">
    <property type="component" value="Unassembled WGS sequence"/>
</dbReference>